<dbReference type="Pfam" id="PF24883">
    <property type="entry name" value="NPHP3_N"/>
    <property type="match status" value="1"/>
</dbReference>
<dbReference type="SUPFAM" id="SSF52540">
    <property type="entry name" value="P-loop containing nucleoside triphosphate hydrolases"/>
    <property type="match status" value="1"/>
</dbReference>
<keyword evidence="7" id="KW-1185">Reference proteome</keyword>
<dbReference type="InterPro" id="IPR015943">
    <property type="entry name" value="WD40/YVTN_repeat-like_dom_sf"/>
</dbReference>
<comment type="caution">
    <text evidence="6">The sequence shown here is derived from an EMBL/GenBank/DDBJ whole genome shotgun (WGS) entry which is preliminary data.</text>
</comment>
<dbReference type="InterPro" id="IPR001680">
    <property type="entry name" value="WD40_rpt"/>
</dbReference>
<dbReference type="InterPro" id="IPR027417">
    <property type="entry name" value="P-loop_NTPase"/>
</dbReference>
<evidence type="ECO:0000313" key="7">
    <source>
        <dbReference type="Proteomes" id="UP001221142"/>
    </source>
</evidence>
<dbReference type="GO" id="GO:1990234">
    <property type="term" value="C:transferase complex"/>
    <property type="evidence" value="ECO:0007669"/>
    <property type="project" value="UniProtKB-ARBA"/>
</dbReference>
<name>A0AAD7FJC1_9AGAR</name>
<feature type="repeat" description="WD" evidence="3">
    <location>
        <begin position="589"/>
        <end position="630"/>
    </location>
</feature>
<accession>A0AAD7FJC1</accession>
<feature type="repeat" description="WD" evidence="3">
    <location>
        <begin position="949"/>
        <end position="990"/>
    </location>
</feature>
<keyword evidence="1 3" id="KW-0853">WD repeat</keyword>
<dbReference type="SUPFAM" id="SSF50998">
    <property type="entry name" value="Quinoprotein alcohol dehydrogenase-like"/>
    <property type="match status" value="2"/>
</dbReference>
<dbReference type="InterPro" id="IPR056884">
    <property type="entry name" value="NPHP3-like_N"/>
</dbReference>
<evidence type="ECO:0000256" key="3">
    <source>
        <dbReference type="PROSITE-ProRule" id="PRU00221"/>
    </source>
</evidence>
<gene>
    <name evidence="6" type="ORF">FB45DRAFT_1091015</name>
</gene>
<protein>
    <submittedName>
        <fullName evidence="6">Quinon protein alcohol dehydrogenase-like superfamily</fullName>
    </submittedName>
</protein>
<dbReference type="Gene3D" id="3.40.50.300">
    <property type="entry name" value="P-loop containing nucleotide triphosphate hydrolases"/>
    <property type="match status" value="1"/>
</dbReference>
<evidence type="ECO:0000259" key="5">
    <source>
        <dbReference type="Pfam" id="PF24883"/>
    </source>
</evidence>
<dbReference type="AlphaFoldDB" id="A0AAD7FJC1"/>
<evidence type="ECO:0000256" key="2">
    <source>
        <dbReference type="ARBA" id="ARBA00022737"/>
    </source>
</evidence>
<proteinExistence type="predicted"/>
<organism evidence="6 7">
    <name type="scientific">Roridomyces roridus</name>
    <dbReference type="NCBI Taxonomy" id="1738132"/>
    <lineage>
        <taxon>Eukaryota</taxon>
        <taxon>Fungi</taxon>
        <taxon>Dikarya</taxon>
        <taxon>Basidiomycota</taxon>
        <taxon>Agaricomycotina</taxon>
        <taxon>Agaricomycetes</taxon>
        <taxon>Agaricomycetidae</taxon>
        <taxon>Agaricales</taxon>
        <taxon>Marasmiineae</taxon>
        <taxon>Mycenaceae</taxon>
        <taxon>Roridomyces</taxon>
    </lineage>
</organism>
<reference evidence="6" key="1">
    <citation type="submission" date="2023-03" db="EMBL/GenBank/DDBJ databases">
        <title>Massive genome expansion in bonnet fungi (Mycena s.s.) driven by repeated elements and novel gene families across ecological guilds.</title>
        <authorList>
            <consortium name="Lawrence Berkeley National Laboratory"/>
            <person name="Harder C.B."/>
            <person name="Miyauchi S."/>
            <person name="Viragh M."/>
            <person name="Kuo A."/>
            <person name="Thoen E."/>
            <person name="Andreopoulos B."/>
            <person name="Lu D."/>
            <person name="Skrede I."/>
            <person name="Drula E."/>
            <person name="Henrissat B."/>
            <person name="Morin E."/>
            <person name="Kohler A."/>
            <person name="Barry K."/>
            <person name="LaButti K."/>
            <person name="Morin E."/>
            <person name="Salamov A."/>
            <person name="Lipzen A."/>
            <person name="Mereny Z."/>
            <person name="Hegedus B."/>
            <person name="Baldrian P."/>
            <person name="Stursova M."/>
            <person name="Weitz H."/>
            <person name="Taylor A."/>
            <person name="Grigoriev I.V."/>
            <person name="Nagy L.G."/>
            <person name="Martin F."/>
            <person name="Kauserud H."/>
        </authorList>
    </citation>
    <scope>NUCLEOTIDE SEQUENCE</scope>
    <source>
        <strain evidence="6">9284</strain>
    </source>
</reference>
<feature type="repeat" description="WD" evidence="3">
    <location>
        <begin position="697"/>
        <end position="738"/>
    </location>
</feature>
<evidence type="ECO:0000256" key="4">
    <source>
        <dbReference type="SAM" id="MobiDB-lite"/>
    </source>
</evidence>
<evidence type="ECO:0000313" key="6">
    <source>
        <dbReference type="EMBL" id="KAJ7622243.1"/>
    </source>
</evidence>
<keyword evidence="2" id="KW-0677">Repeat</keyword>
<dbReference type="PROSITE" id="PS50082">
    <property type="entry name" value="WD_REPEATS_2"/>
    <property type="match status" value="6"/>
</dbReference>
<dbReference type="Gene3D" id="2.130.10.10">
    <property type="entry name" value="YVTN repeat-like/Quinoprotein amine dehydrogenase"/>
    <property type="match status" value="4"/>
</dbReference>
<dbReference type="PANTHER" id="PTHR22847">
    <property type="entry name" value="WD40 REPEAT PROTEIN"/>
    <property type="match status" value="1"/>
</dbReference>
<dbReference type="InterPro" id="IPR011047">
    <property type="entry name" value="Quinoprotein_ADH-like_sf"/>
</dbReference>
<evidence type="ECO:0000256" key="1">
    <source>
        <dbReference type="ARBA" id="ARBA00022574"/>
    </source>
</evidence>
<dbReference type="InterPro" id="IPR019775">
    <property type="entry name" value="WD40_repeat_CS"/>
</dbReference>
<sequence>MLINLKKSFEGCLAVQSLLMSTKMLQKIKKLDQSDTLNKLNPIDMNANARTTCLSGTRSDILDTIRHWASIPGADSSSLYWLSGVAGSGKSTISTTVAETFRALERLGAFLFFDRNNQVQSHPNGVIRTLAYWLAQMNPHIAAAISSAIERDPAIVNAPIRTQFQSLLLEPLQSAESHIEGPILVLLDALDECGDPVSRASLLFVLATEVPRLPKNFRFFITSREEKDITDQLQHISTRMQLDVSSTTPDISRFITHEMELIRNREGDDLPPTWPGTQNIQSLVELSGGLFIWASTATVFIADYDPEARLQTLLSHHFIPGSNLDALYAVALRSPGPWHSDAQFAADARAVLACVVLGKVPMSDETMDAMLFPGRRSAARVLKHLRCVVHDVTRSGGERWAIDVQTQHTALALGCLQVLNCELKFNICNLEDSHLLNTEVADLADRIGRWISPQLQYSSCFWSHHVEQAPFGDVLLNKLRILLNDNFLHWLEVLSLLGQVSRASEALRAAAQYTKGHTQYLEAFIADAIKFETTFAPVIRQSAPHIYLSALAFTPHQSIIATCFADHFPHKLTYSGLLGANWPTLQKVFHGHTDRVSSICFSSDGVRIASGCLGGKILVWDTRTGERVFEISGMSRILALKFTAGDSRIVSASGAGIAIWNVITGQPLLKVPSEDINTMDVSVDLLDARTGESVAIWRAHQDSIECIHFCPASACLASASRDSTASIWDWETGVRVVGPLEHPDTVHWIQFSPDASTVVTSCRDHVYIWNANTGEKISTRDSRSYHLIFSPDGARLAGGTFEGNIEIWDTATGQDIGGQREGHTHGVTSLCFSPDGARLASAATTSIHIWDAQGDPVETVMNQTSISDGTPTCLDLSRDGTRLAYGTSEGKLIILDMATGVLLLAGPGFGRRVYVESVHFSLNGDLVAAVHALKVCIVYNAQTLAEVAILEHFDSVRTMQFSEDATQITTVTCNGKIYLWALHNTDTVPPEPIMIDLQDYDRKVISLSHGPFSCSGAFVASAHSDRKLCIWDSKTGELITEIDIDIRAGIPLDLMIIGLDFSPDATRIAVGEILGSRVGIWDIRTGDLVAQTDVHPKISALQFSPDGLYLAVGTVEGKVFVFNTETIMCRVLGVLNGHTAPVRLLRWLPNGTHVASISADKTIRFWDLLTPLVSNSALQAHLGDCPIFGTDGWVMNAVLANVLGRTLATGGSIFPAKHAGDPGAGNDEAGSETLVLPK</sequence>
<dbReference type="SMART" id="SM00320">
    <property type="entry name" value="WD40"/>
    <property type="match status" value="12"/>
</dbReference>
<dbReference type="PANTHER" id="PTHR22847:SF637">
    <property type="entry name" value="WD REPEAT DOMAIN 5B"/>
    <property type="match status" value="1"/>
</dbReference>
<dbReference type="PROSITE" id="PS50294">
    <property type="entry name" value="WD_REPEATS_REGION"/>
    <property type="match status" value="3"/>
</dbReference>
<dbReference type="PROSITE" id="PS00678">
    <property type="entry name" value="WD_REPEATS_1"/>
    <property type="match status" value="1"/>
</dbReference>
<feature type="domain" description="Nephrocystin 3-like N-terminal" evidence="5">
    <location>
        <begin position="57"/>
        <end position="224"/>
    </location>
</feature>
<feature type="repeat" description="WD" evidence="3">
    <location>
        <begin position="777"/>
        <end position="818"/>
    </location>
</feature>
<dbReference type="EMBL" id="JARKIF010000015">
    <property type="protein sequence ID" value="KAJ7622243.1"/>
    <property type="molecule type" value="Genomic_DNA"/>
</dbReference>
<dbReference type="Pfam" id="PF00400">
    <property type="entry name" value="WD40"/>
    <property type="match status" value="6"/>
</dbReference>
<dbReference type="CDD" id="cd00200">
    <property type="entry name" value="WD40"/>
    <property type="match status" value="1"/>
</dbReference>
<feature type="repeat" description="WD" evidence="3">
    <location>
        <begin position="1135"/>
        <end position="1168"/>
    </location>
</feature>
<feature type="region of interest" description="Disordered" evidence="4">
    <location>
        <begin position="1218"/>
        <end position="1238"/>
    </location>
</feature>
<dbReference type="Proteomes" id="UP001221142">
    <property type="component" value="Unassembled WGS sequence"/>
</dbReference>
<feature type="repeat" description="WD" evidence="3">
    <location>
        <begin position="820"/>
        <end position="851"/>
    </location>
</feature>